<dbReference type="EMBL" id="ACJN02000003">
    <property type="protein sequence ID" value="EFI34021.1"/>
    <property type="molecule type" value="Genomic_DNA"/>
</dbReference>
<dbReference type="InterPro" id="IPR001173">
    <property type="entry name" value="Glyco_trans_2-like"/>
</dbReference>
<comment type="caution">
    <text evidence="2">The sequence shown here is derived from an EMBL/GenBank/DDBJ whole genome shotgun (WGS) entry which is preliminary data.</text>
</comment>
<dbReference type="AlphaFoldDB" id="D6STK5"/>
<feature type="domain" description="Glycosyltransferase 2-like" evidence="1">
    <location>
        <begin position="12"/>
        <end position="165"/>
    </location>
</feature>
<dbReference type="SUPFAM" id="SSF53448">
    <property type="entry name" value="Nucleotide-diphospho-sugar transferases"/>
    <property type="match status" value="1"/>
</dbReference>
<reference evidence="2" key="1">
    <citation type="submission" date="2010-05" db="EMBL/GenBank/DDBJ databases">
        <title>The draft genome of Desulfonatronospira thiodismutans ASO3-1.</title>
        <authorList>
            <consortium name="US DOE Joint Genome Institute (JGI-PGF)"/>
            <person name="Lucas S."/>
            <person name="Copeland A."/>
            <person name="Lapidus A."/>
            <person name="Cheng J.-F."/>
            <person name="Bruce D."/>
            <person name="Goodwin L."/>
            <person name="Pitluck S."/>
            <person name="Chertkov O."/>
            <person name="Brettin T."/>
            <person name="Detter J.C."/>
            <person name="Han C."/>
            <person name="Land M.L."/>
            <person name="Hauser L."/>
            <person name="Kyrpides N."/>
            <person name="Mikhailova N."/>
            <person name="Muyzer G."/>
            <person name="Woyke T."/>
        </authorList>
    </citation>
    <scope>NUCLEOTIDE SEQUENCE [LARGE SCALE GENOMIC DNA]</scope>
    <source>
        <strain evidence="2">ASO3-1</strain>
    </source>
</reference>
<dbReference type="InterPro" id="IPR029044">
    <property type="entry name" value="Nucleotide-diphossugar_trans"/>
</dbReference>
<evidence type="ECO:0000313" key="3">
    <source>
        <dbReference type="Proteomes" id="UP000005496"/>
    </source>
</evidence>
<keyword evidence="3" id="KW-1185">Reference proteome</keyword>
<dbReference type="OrthoDB" id="5291101at2"/>
<gene>
    <name evidence="2" type="ORF">Dthio_PD1360</name>
</gene>
<dbReference type="eggNOG" id="COG1216">
    <property type="taxonomic scope" value="Bacteria"/>
</dbReference>
<dbReference type="Gene3D" id="3.90.550.10">
    <property type="entry name" value="Spore Coat Polysaccharide Biosynthesis Protein SpsA, Chain A"/>
    <property type="match status" value="1"/>
</dbReference>
<name>D6STK5_9BACT</name>
<evidence type="ECO:0000259" key="1">
    <source>
        <dbReference type="Pfam" id="PF00535"/>
    </source>
</evidence>
<dbReference type="PANTHER" id="PTHR43685">
    <property type="entry name" value="GLYCOSYLTRANSFERASE"/>
    <property type="match status" value="1"/>
</dbReference>
<accession>D6STK5</accession>
<organism evidence="2 3">
    <name type="scientific">Desulfonatronospira thiodismutans ASO3-1</name>
    <dbReference type="NCBI Taxonomy" id="555779"/>
    <lineage>
        <taxon>Bacteria</taxon>
        <taxon>Pseudomonadati</taxon>
        <taxon>Thermodesulfobacteriota</taxon>
        <taxon>Desulfovibrionia</taxon>
        <taxon>Desulfovibrionales</taxon>
        <taxon>Desulfonatronovibrionaceae</taxon>
        <taxon>Desulfonatronospira</taxon>
    </lineage>
</organism>
<dbReference type="Proteomes" id="UP000005496">
    <property type="component" value="Unassembled WGS sequence"/>
</dbReference>
<proteinExistence type="predicted"/>
<protein>
    <submittedName>
        <fullName evidence="2">Glycosyl transferase family 2</fullName>
    </submittedName>
</protein>
<sequence length="263" mass="30043">MPKTSQHTISITVIIPTADRNHTLDRAIRSVLNQTLKPDKIIVVDNGYQHAETHEDIKQQVHFIKTMPRLGPGKARNAGAAIAETEYISFLDDDDVWEKDYLKYSIEALKITCADAVVGQLKKADPHGQAKAYKMFPADPKKQRKVYFKSPGFGGQNLVISKKMFALVGGFDETMPASVDRDLAAKIIEHRGFIVPQPYSVAVLHNHESARVRDNIVLGNIMFIQKHWKHMTFFEIFMAFKTLIKRYLKLKLKHRNIKTLFKM</sequence>
<evidence type="ECO:0000313" key="2">
    <source>
        <dbReference type="EMBL" id="EFI34021.1"/>
    </source>
</evidence>
<dbReference type="Pfam" id="PF00535">
    <property type="entry name" value="Glycos_transf_2"/>
    <property type="match status" value="1"/>
</dbReference>
<dbReference type="InterPro" id="IPR050834">
    <property type="entry name" value="Glycosyltransf_2"/>
</dbReference>
<keyword evidence="2" id="KW-0808">Transferase</keyword>
<dbReference type="RefSeq" id="WP_008871370.1">
    <property type="nucleotide sequence ID" value="NZ_ACJN02000003.1"/>
</dbReference>
<dbReference type="CDD" id="cd00761">
    <property type="entry name" value="Glyco_tranf_GTA_type"/>
    <property type="match status" value="1"/>
</dbReference>
<dbReference type="PANTHER" id="PTHR43685:SF2">
    <property type="entry name" value="GLYCOSYLTRANSFERASE 2-LIKE DOMAIN-CONTAINING PROTEIN"/>
    <property type="match status" value="1"/>
</dbReference>
<dbReference type="GO" id="GO:0016740">
    <property type="term" value="F:transferase activity"/>
    <property type="evidence" value="ECO:0007669"/>
    <property type="project" value="UniProtKB-KW"/>
</dbReference>